<protein>
    <submittedName>
        <fullName evidence="2">Uncharacterized protein</fullName>
    </submittedName>
</protein>
<feature type="compositionally biased region" description="Basic and acidic residues" evidence="1">
    <location>
        <begin position="86"/>
        <end position="102"/>
    </location>
</feature>
<feature type="compositionally biased region" description="Polar residues" evidence="1">
    <location>
        <begin position="103"/>
        <end position="112"/>
    </location>
</feature>
<dbReference type="AlphaFoldDB" id="A0A5B7EW84"/>
<organism evidence="2 3">
    <name type="scientific">Portunus trituberculatus</name>
    <name type="common">Swimming crab</name>
    <name type="synonym">Neptunus trituberculatus</name>
    <dbReference type="NCBI Taxonomy" id="210409"/>
    <lineage>
        <taxon>Eukaryota</taxon>
        <taxon>Metazoa</taxon>
        <taxon>Ecdysozoa</taxon>
        <taxon>Arthropoda</taxon>
        <taxon>Crustacea</taxon>
        <taxon>Multicrustacea</taxon>
        <taxon>Malacostraca</taxon>
        <taxon>Eumalacostraca</taxon>
        <taxon>Eucarida</taxon>
        <taxon>Decapoda</taxon>
        <taxon>Pleocyemata</taxon>
        <taxon>Brachyura</taxon>
        <taxon>Eubrachyura</taxon>
        <taxon>Portunoidea</taxon>
        <taxon>Portunidae</taxon>
        <taxon>Portuninae</taxon>
        <taxon>Portunus</taxon>
    </lineage>
</organism>
<dbReference type="EMBL" id="VSRR010003743">
    <property type="protein sequence ID" value="MPC37308.1"/>
    <property type="molecule type" value="Genomic_DNA"/>
</dbReference>
<keyword evidence="3" id="KW-1185">Reference proteome</keyword>
<dbReference type="Proteomes" id="UP000324222">
    <property type="component" value="Unassembled WGS sequence"/>
</dbReference>
<sequence length="112" mass="12778">MIRKEGSLLNAAYRRATHQFHKVQQTELLCTSVPSRSQVSLGSVKGERIHSRLTMMKEFCQFDLYCQRGVIPDLLLVNNPPNRAASLRDKSERNLDKKETNGRRTSTGSLPY</sequence>
<evidence type="ECO:0000313" key="3">
    <source>
        <dbReference type="Proteomes" id="UP000324222"/>
    </source>
</evidence>
<feature type="region of interest" description="Disordered" evidence="1">
    <location>
        <begin position="79"/>
        <end position="112"/>
    </location>
</feature>
<evidence type="ECO:0000256" key="1">
    <source>
        <dbReference type="SAM" id="MobiDB-lite"/>
    </source>
</evidence>
<name>A0A5B7EW84_PORTR</name>
<dbReference type="OrthoDB" id="6243387at2759"/>
<reference evidence="2 3" key="1">
    <citation type="submission" date="2019-05" db="EMBL/GenBank/DDBJ databases">
        <title>Another draft genome of Portunus trituberculatus and its Hox gene families provides insights of decapod evolution.</title>
        <authorList>
            <person name="Jeong J.-H."/>
            <person name="Song I."/>
            <person name="Kim S."/>
            <person name="Choi T."/>
            <person name="Kim D."/>
            <person name="Ryu S."/>
            <person name="Kim W."/>
        </authorList>
    </citation>
    <scope>NUCLEOTIDE SEQUENCE [LARGE SCALE GENOMIC DNA]</scope>
    <source>
        <tissue evidence="2">Muscle</tissue>
    </source>
</reference>
<gene>
    <name evidence="2" type="ORF">E2C01_030782</name>
</gene>
<accession>A0A5B7EW84</accession>
<comment type="caution">
    <text evidence="2">The sequence shown here is derived from an EMBL/GenBank/DDBJ whole genome shotgun (WGS) entry which is preliminary data.</text>
</comment>
<evidence type="ECO:0000313" key="2">
    <source>
        <dbReference type="EMBL" id="MPC37308.1"/>
    </source>
</evidence>
<proteinExistence type="predicted"/>